<dbReference type="GO" id="GO:0005829">
    <property type="term" value="C:cytosol"/>
    <property type="evidence" value="ECO:0007669"/>
    <property type="project" value="TreeGrafter"/>
</dbReference>
<accession>A0A645J7X5</accession>
<evidence type="ECO:0000256" key="1">
    <source>
        <dbReference type="ARBA" id="ARBA00022490"/>
    </source>
</evidence>
<protein>
    <submittedName>
        <fullName evidence="6">Putative pre-16S rRNA nuclease</fullName>
        <ecNumber evidence="6">3.1.-.-</ecNumber>
    </submittedName>
</protein>
<dbReference type="PANTHER" id="PTHR33317">
    <property type="entry name" value="POLYNUCLEOTIDYL TRANSFERASE, RIBONUCLEASE H-LIKE SUPERFAMILY PROTEIN"/>
    <property type="match status" value="1"/>
</dbReference>
<dbReference type="GO" id="GO:0004518">
    <property type="term" value="F:nuclease activity"/>
    <property type="evidence" value="ECO:0007669"/>
    <property type="project" value="UniProtKB-KW"/>
</dbReference>
<evidence type="ECO:0000256" key="2">
    <source>
        <dbReference type="ARBA" id="ARBA00022517"/>
    </source>
</evidence>
<keyword evidence="1" id="KW-0963">Cytoplasm</keyword>
<evidence type="ECO:0000313" key="6">
    <source>
        <dbReference type="EMBL" id="MPN59536.1"/>
    </source>
</evidence>
<reference evidence="6" key="1">
    <citation type="submission" date="2019-08" db="EMBL/GenBank/DDBJ databases">
        <authorList>
            <person name="Kucharzyk K."/>
            <person name="Murdoch R.W."/>
            <person name="Higgins S."/>
            <person name="Loffler F."/>
        </authorList>
    </citation>
    <scope>NUCLEOTIDE SEQUENCE</scope>
</reference>
<gene>
    <name evidence="6" type="primary">yrrK_32</name>
    <name evidence="6" type="ORF">SDC9_207257</name>
</gene>
<dbReference type="Pfam" id="PF03652">
    <property type="entry name" value="RuvX"/>
    <property type="match status" value="1"/>
</dbReference>
<organism evidence="6">
    <name type="scientific">bioreactor metagenome</name>
    <dbReference type="NCBI Taxonomy" id="1076179"/>
    <lineage>
        <taxon>unclassified sequences</taxon>
        <taxon>metagenomes</taxon>
        <taxon>ecological metagenomes</taxon>
    </lineage>
</organism>
<dbReference type="InterPro" id="IPR005227">
    <property type="entry name" value="YqgF"/>
</dbReference>
<proteinExistence type="inferred from homology"/>
<dbReference type="SMART" id="SM00732">
    <property type="entry name" value="YqgFc"/>
    <property type="match status" value="1"/>
</dbReference>
<name>A0A645J7X5_9ZZZZ</name>
<evidence type="ECO:0000256" key="4">
    <source>
        <dbReference type="ARBA" id="ARBA00022801"/>
    </source>
</evidence>
<keyword evidence="2" id="KW-0690">Ribosome biogenesis</keyword>
<dbReference type="EC" id="3.1.-.-" evidence="6"/>
<dbReference type="SUPFAM" id="SSF53098">
    <property type="entry name" value="Ribonuclease H-like"/>
    <property type="match status" value="1"/>
</dbReference>
<evidence type="ECO:0000259" key="5">
    <source>
        <dbReference type="SMART" id="SM00732"/>
    </source>
</evidence>
<evidence type="ECO:0000256" key="3">
    <source>
        <dbReference type="ARBA" id="ARBA00022722"/>
    </source>
</evidence>
<dbReference type="HAMAP" id="MF_00651">
    <property type="entry name" value="Nuclease_YqgF"/>
    <property type="match status" value="1"/>
</dbReference>
<feature type="domain" description="YqgF/RNase H-like" evidence="5">
    <location>
        <begin position="2"/>
        <end position="101"/>
    </location>
</feature>
<dbReference type="Gene3D" id="3.30.420.140">
    <property type="entry name" value="YqgF/RNase H-like domain"/>
    <property type="match status" value="1"/>
</dbReference>
<comment type="caution">
    <text evidence="6">The sequence shown here is derived from an EMBL/GenBank/DDBJ whole genome shotgun (WGS) entry which is preliminary data.</text>
</comment>
<dbReference type="AlphaFoldDB" id="A0A645J7X5"/>
<dbReference type="InterPro" id="IPR037027">
    <property type="entry name" value="YqgF/RNaseH-like_dom_sf"/>
</dbReference>
<dbReference type="NCBIfam" id="TIGR00250">
    <property type="entry name" value="RNAse_H_YqgF"/>
    <property type="match status" value="1"/>
</dbReference>
<dbReference type="GO" id="GO:0000967">
    <property type="term" value="P:rRNA 5'-end processing"/>
    <property type="evidence" value="ECO:0007669"/>
    <property type="project" value="TreeGrafter"/>
</dbReference>
<dbReference type="InterPro" id="IPR012337">
    <property type="entry name" value="RNaseH-like_sf"/>
</dbReference>
<dbReference type="InterPro" id="IPR006641">
    <property type="entry name" value="YqgF/RNaseH-like_dom"/>
</dbReference>
<keyword evidence="3" id="KW-0540">Nuclease</keyword>
<dbReference type="EMBL" id="VSSQ01133653">
    <property type="protein sequence ID" value="MPN59536.1"/>
    <property type="molecule type" value="Genomic_DNA"/>
</dbReference>
<dbReference type="CDD" id="cd16964">
    <property type="entry name" value="YqgF"/>
    <property type="match status" value="1"/>
</dbReference>
<dbReference type="PANTHER" id="PTHR33317:SF4">
    <property type="entry name" value="POLYNUCLEOTIDYL TRANSFERASE, RIBONUCLEASE H-LIKE SUPERFAMILY PROTEIN"/>
    <property type="match status" value="1"/>
</dbReference>
<keyword evidence="4 6" id="KW-0378">Hydrolase</keyword>
<dbReference type="GO" id="GO:0016787">
    <property type="term" value="F:hydrolase activity"/>
    <property type="evidence" value="ECO:0007669"/>
    <property type="project" value="UniProtKB-KW"/>
</dbReference>
<sequence>MQAVLGIDFGKKRIGTAINFSDMAEPLEVVANEFQSAEQPVSLAALQRLREICQERRIEQLVVGVSEQEMAGYSRHFGQILAQETNLPVAFVDETLTSREVAQRLLESGASLQKRQGPIDHFAAALILEAWLDQANLG</sequence>